<dbReference type="OrthoDB" id="5186550at2"/>
<keyword evidence="3" id="KW-1133">Transmembrane helix</keyword>
<keyword evidence="1" id="KW-0175">Coiled coil</keyword>
<feature type="coiled-coil region" evidence="1">
    <location>
        <begin position="64"/>
        <end position="91"/>
    </location>
</feature>
<protein>
    <submittedName>
        <fullName evidence="4">Uncharacterized protein</fullName>
    </submittedName>
</protein>
<dbReference type="eggNOG" id="ENOG5031QPS">
    <property type="taxonomic scope" value="Bacteria"/>
</dbReference>
<keyword evidence="5" id="KW-1185">Reference proteome</keyword>
<accession>H5USV0</accession>
<name>H5USV0_9MICO</name>
<dbReference type="RefSeq" id="WP_009482706.1">
    <property type="nucleotide sequence ID" value="NZ_BAFE01000061.1"/>
</dbReference>
<reference evidence="4 5" key="1">
    <citation type="submission" date="2012-02" db="EMBL/GenBank/DDBJ databases">
        <title>Whole genome shotgun sequence of Mobilicoccus pelagius NBRC 104925.</title>
        <authorList>
            <person name="Yoshida Y."/>
            <person name="Hosoyama A."/>
            <person name="Tsuchikane K."/>
            <person name="Katsumata H."/>
            <person name="Yamazaki S."/>
            <person name="Fujita N."/>
        </authorList>
    </citation>
    <scope>NUCLEOTIDE SEQUENCE [LARGE SCALE GENOMIC DNA]</scope>
    <source>
        <strain evidence="4 5">NBRC 104925</strain>
    </source>
</reference>
<feature type="transmembrane region" description="Helical" evidence="3">
    <location>
        <begin position="133"/>
        <end position="151"/>
    </location>
</feature>
<evidence type="ECO:0000256" key="1">
    <source>
        <dbReference type="SAM" id="Coils"/>
    </source>
</evidence>
<organism evidence="4 5">
    <name type="scientific">Mobilicoccus pelagius NBRC 104925</name>
    <dbReference type="NCBI Taxonomy" id="1089455"/>
    <lineage>
        <taxon>Bacteria</taxon>
        <taxon>Bacillati</taxon>
        <taxon>Actinomycetota</taxon>
        <taxon>Actinomycetes</taxon>
        <taxon>Micrococcales</taxon>
        <taxon>Dermatophilaceae</taxon>
        <taxon>Mobilicoccus</taxon>
    </lineage>
</organism>
<evidence type="ECO:0000256" key="3">
    <source>
        <dbReference type="SAM" id="Phobius"/>
    </source>
</evidence>
<evidence type="ECO:0000256" key="2">
    <source>
        <dbReference type="SAM" id="MobiDB-lite"/>
    </source>
</evidence>
<proteinExistence type="predicted"/>
<sequence length="243" mass="25683">MFERKKKKIEVPTIETRTVTVPTAQGLKSMITPAVTAAKEYTQEAAHQAGEYIDQVKPYIEQGRELAEKQAEQAKKQAEQAKKQVENHDGLTEFLASGAAAREIASQRTRDAALVLKGEAKAEPVKKGGFAKVVVNLGVLTVVGALAAVVAQKLRQPKDDPWARPLTDPYVAPAAGRDSSTAGGTGVKVTDVKATGTPATGVKVDDAPAGDKEIRQVSDVDAAPGEAEITPVEGQVPTTDHKN</sequence>
<dbReference type="AlphaFoldDB" id="H5USV0"/>
<keyword evidence="3" id="KW-0472">Membrane</keyword>
<evidence type="ECO:0000313" key="5">
    <source>
        <dbReference type="Proteomes" id="UP000004367"/>
    </source>
</evidence>
<evidence type="ECO:0000313" key="4">
    <source>
        <dbReference type="EMBL" id="GAB48808.1"/>
    </source>
</evidence>
<dbReference type="EMBL" id="BAFE01000061">
    <property type="protein sequence ID" value="GAB48808.1"/>
    <property type="molecule type" value="Genomic_DNA"/>
</dbReference>
<keyword evidence="3" id="KW-0812">Transmembrane</keyword>
<feature type="compositionally biased region" description="Basic and acidic residues" evidence="2">
    <location>
        <begin position="203"/>
        <end position="218"/>
    </location>
</feature>
<comment type="caution">
    <text evidence="4">The sequence shown here is derived from an EMBL/GenBank/DDBJ whole genome shotgun (WGS) entry which is preliminary data.</text>
</comment>
<dbReference type="Proteomes" id="UP000004367">
    <property type="component" value="Unassembled WGS sequence"/>
</dbReference>
<gene>
    <name evidence="4" type="ORF">MOPEL_083_00130</name>
</gene>
<feature type="region of interest" description="Disordered" evidence="2">
    <location>
        <begin position="160"/>
        <end position="243"/>
    </location>
</feature>
<dbReference type="STRING" id="1089455.MOPEL_083_00130"/>